<accession>A0A5R9BXA2</accession>
<comment type="caution">
    <text evidence="13">The sequence shown here is derived from an EMBL/GenBank/DDBJ whole genome shotgun (WGS) entry which is preliminary data.</text>
</comment>
<dbReference type="GO" id="GO:0042777">
    <property type="term" value="P:proton motive force-driven plasma membrane ATP synthesis"/>
    <property type="evidence" value="ECO:0007669"/>
    <property type="project" value="TreeGrafter"/>
</dbReference>
<dbReference type="InterPro" id="IPR035908">
    <property type="entry name" value="F0_ATP_A_sf"/>
</dbReference>
<evidence type="ECO:0000313" key="14">
    <source>
        <dbReference type="Proteomes" id="UP000305541"/>
    </source>
</evidence>
<feature type="transmembrane region" description="Helical" evidence="11">
    <location>
        <begin position="185"/>
        <end position="206"/>
    </location>
</feature>
<reference evidence="13 14" key="1">
    <citation type="submission" date="2019-05" db="EMBL/GenBank/DDBJ databases">
        <title>The metagenome of a microbial culture collection derived from dairy environment covers the genomic content of the human microbiome.</title>
        <authorList>
            <person name="Roder T."/>
            <person name="Wuthrich D."/>
            <person name="Sattari Z."/>
            <person name="Von Ah U."/>
            <person name="Bar C."/>
            <person name="Ronchi F."/>
            <person name="Macpherson A.J."/>
            <person name="Ganal-Vonarburg S.C."/>
            <person name="Bruggmann R."/>
            <person name="Vergeres G."/>
        </authorList>
    </citation>
    <scope>NUCLEOTIDE SEQUENCE [LARGE SCALE GENOMIC DNA]</scope>
    <source>
        <strain evidence="13 14">FAM 18815</strain>
    </source>
</reference>
<organism evidence="13 14">
    <name type="scientific">Pediococcus stilesii</name>
    <dbReference type="NCBI Taxonomy" id="331679"/>
    <lineage>
        <taxon>Bacteria</taxon>
        <taxon>Bacillati</taxon>
        <taxon>Bacillota</taxon>
        <taxon>Bacilli</taxon>
        <taxon>Lactobacillales</taxon>
        <taxon>Lactobacillaceae</taxon>
        <taxon>Pediococcus</taxon>
    </lineage>
</organism>
<dbReference type="PRINTS" id="PR00123">
    <property type="entry name" value="ATPASEA"/>
</dbReference>
<dbReference type="GO" id="GO:0005886">
    <property type="term" value="C:plasma membrane"/>
    <property type="evidence" value="ECO:0007669"/>
    <property type="project" value="UniProtKB-SubCell"/>
</dbReference>
<dbReference type="HAMAP" id="MF_01393">
    <property type="entry name" value="ATP_synth_a_bact"/>
    <property type="match status" value="1"/>
</dbReference>
<proteinExistence type="inferred from homology"/>
<feature type="transmembrane region" description="Helical" evidence="11">
    <location>
        <begin position="20"/>
        <end position="39"/>
    </location>
</feature>
<evidence type="ECO:0000256" key="4">
    <source>
        <dbReference type="ARBA" id="ARBA00022547"/>
    </source>
</evidence>
<dbReference type="AlphaFoldDB" id="A0A5R9BXA2"/>
<keyword evidence="9 11" id="KW-0472">Membrane</keyword>
<feature type="transmembrane region" description="Helical" evidence="11">
    <location>
        <begin position="76"/>
        <end position="100"/>
    </location>
</feature>
<comment type="similarity">
    <text evidence="2 11 12">Belongs to the ATPase A chain family.</text>
</comment>
<dbReference type="InterPro" id="IPR000568">
    <property type="entry name" value="ATP_synth_F0_asu"/>
</dbReference>
<keyword evidence="4 11" id="KW-0138">CF(0)</keyword>
<dbReference type="OrthoDB" id="9789241at2"/>
<comment type="subcellular location">
    <subcellularLocation>
        <location evidence="11 12">Cell membrane</location>
        <topology evidence="11 12">Multi-pass membrane protein</topology>
    </subcellularLocation>
    <subcellularLocation>
        <location evidence="1">Membrane</location>
        <topology evidence="1">Multi-pass membrane protein</topology>
    </subcellularLocation>
</comment>
<dbReference type="GO" id="GO:0046933">
    <property type="term" value="F:proton-transporting ATP synthase activity, rotational mechanism"/>
    <property type="evidence" value="ECO:0007669"/>
    <property type="project" value="UniProtKB-UniRule"/>
</dbReference>
<dbReference type="PANTHER" id="PTHR42823">
    <property type="entry name" value="ATP SYNTHASE SUBUNIT A, CHLOROPLASTIC"/>
    <property type="match status" value="1"/>
</dbReference>
<dbReference type="RefSeq" id="WP_138473727.1">
    <property type="nucleotide sequence ID" value="NZ_VBTH01000002.1"/>
</dbReference>
<sequence>MSGESISTFQFLGLTFNTTNLISGLAAALIVFGVVFAFSRNLKLKPTGKQNALEWVVDFTNGILRDSVDEKEEKNFGLYAFTLFLFIFVSNQIGLFLQIAWNDVTYLRSPTADPIVTLTLSLITMMLAHYSGVAKFGFKQYFERTYLSPFKIWLPIGVFTEFIDFLTLGLRIYGVIFAGEMLLKMIGGIAFSGGVVNMIVAIPLALIWQGFSVFLGSIQAFVFVTLTSVYISHKVEDE</sequence>
<feature type="transmembrane region" description="Helical" evidence="11">
    <location>
        <begin position="112"/>
        <end position="131"/>
    </location>
</feature>
<dbReference type="InterPro" id="IPR045082">
    <property type="entry name" value="ATP_syn_F0_a_bact/chloroplast"/>
</dbReference>
<evidence type="ECO:0000256" key="2">
    <source>
        <dbReference type="ARBA" id="ARBA00006810"/>
    </source>
</evidence>
<evidence type="ECO:0000313" key="13">
    <source>
        <dbReference type="EMBL" id="TLQ05346.1"/>
    </source>
</evidence>
<evidence type="ECO:0000256" key="7">
    <source>
        <dbReference type="ARBA" id="ARBA00022989"/>
    </source>
</evidence>
<evidence type="ECO:0000256" key="8">
    <source>
        <dbReference type="ARBA" id="ARBA00023065"/>
    </source>
</evidence>
<keyword evidence="10 11" id="KW-0066">ATP synthesis</keyword>
<evidence type="ECO:0000256" key="3">
    <source>
        <dbReference type="ARBA" id="ARBA00022448"/>
    </source>
</evidence>
<evidence type="ECO:0000256" key="1">
    <source>
        <dbReference type="ARBA" id="ARBA00004141"/>
    </source>
</evidence>
<dbReference type="PANTHER" id="PTHR42823:SF3">
    <property type="entry name" value="ATP SYNTHASE SUBUNIT A, CHLOROPLASTIC"/>
    <property type="match status" value="1"/>
</dbReference>
<keyword evidence="11" id="KW-1003">Cell membrane</keyword>
<comment type="function">
    <text evidence="11 12">Key component of the proton channel; it plays a direct role in the translocation of protons across the membrane.</text>
</comment>
<keyword evidence="6 11" id="KW-0375">Hydrogen ion transport</keyword>
<dbReference type="EMBL" id="VBTH01000002">
    <property type="protein sequence ID" value="TLQ05346.1"/>
    <property type="molecule type" value="Genomic_DNA"/>
</dbReference>
<feature type="transmembrane region" description="Helical" evidence="11">
    <location>
        <begin position="213"/>
        <end position="231"/>
    </location>
</feature>
<protein>
    <recommendedName>
        <fullName evidence="11 12">ATP synthase subunit a</fullName>
    </recommendedName>
    <alternativeName>
        <fullName evidence="11">ATP synthase F0 sector subunit a</fullName>
    </alternativeName>
    <alternativeName>
        <fullName evidence="11">F-ATPase subunit 6</fullName>
    </alternativeName>
</protein>
<evidence type="ECO:0000256" key="12">
    <source>
        <dbReference type="RuleBase" id="RU000483"/>
    </source>
</evidence>
<name>A0A5R9BXA2_9LACO</name>
<evidence type="ECO:0000256" key="5">
    <source>
        <dbReference type="ARBA" id="ARBA00022692"/>
    </source>
</evidence>
<gene>
    <name evidence="11 13" type="primary">atpB</name>
    <name evidence="13" type="ORF">FEZ51_01435</name>
</gene>
<evidence type="ECO:0000256" key="11">
    <source>
        <dbReference type="HAMAP-Rule" id="MF_01393"/>
    </source>
</evidence>
<keyword evidence="8 11" id="KW-0406">Ion transport</keyword>
<dbReference type="CDD" id="cd00310">
    <property type="entry name" value="ATP-synt_Fo_a_6"/>
    <property type="match status" value="1"/>
</dbReference>
<evidence type="ECO:0000256" key="6">
    <source>
        <dbReference type="ARBA" id="ARBA00022781"/>
    </source>
</evidence>
<keyword evidence="3 11" id="KW-0813">Transport</keyword>
<dbReference type="SUPFAM" id="SSF81336">
    <property type="entry name" value="F1F0 ATP synthase subunit A"/>
    <property type="match status" value="1"/>
</dbReference>
<dbReference type="NCBIfam" id="TIGR01131">
    <property type="entry name" value="ATP_synt_6_or_A"/>
    <property type="match status" value="1"/>
</dbReference>
<dbReference type="Gene3D" id="1.20.120.220">
    <property type="entry name" value="ATP synthase, F0 complex, subunit A"/>
    <property type="match status" value="1"/>
</dbReference>
<keyword evidence="5 11" id="KW-0812">Transmembrane</keyword>
<evidence type="ECO:0000256" key="9">
    <source>
        <dbReference type="ARBA" id="ARBA00023136"/>
    </source>
</evidence>
<dbReference type="Proteomes" id="UP000305541">
    <property type="component" value="Unassembled WGS sequence"/>
</dbReference>
<dbReference type="NCBIfam" id="NF004479">
    <property type="entry name" value="PRK05815.1-4"/>
    <property type="match status" value="1"/>
</dbReference>
<feature type="transmembrane region" description="Helical" evidence="11">
    <location>
        <begin position="152"/>
        <end position="173"/>
    </location>
</feature>
<keyword evidence="7 11" id="KW-1133">Transmembrane helix</keyword>
<dbReference type="Pfam" id="PF00119">
    <property type="entry name" value="ATP-synt_A"/>
    <property type="match status" value="1"/>
</dbReference>
<dbReference type="GO" id="GO:0045259">
    <property type="term" value="C:proton-transporting ATP synthase complex"/>
    <property type="evidence" value="ECO:0007669"/>
    <property type="project" value="UniProtKB-KW"/>
</dbReference>
<evidence type="ECO:0000256" key="10">
    <source>
        <dbReference type="ARBA" id="ARBA00023310"/>
    </source>
</evidence>